<dbReference type="GeneID" id="106056486"/>
<dbReference type="InterPro" id="IPR002018">
    <property type="entry name" value="CarbesteraseB"/>
</dbReference>
<feature type="region of interest" description="Disordered" evidence="3">
    <location>
        <begin position="638"/>
        <end position="708"/>
    </location>
</feature>
<organism evidence="6 7">
    <name type="scientific">Biomphalaria glabrata</name>
    <name type="common">Bloodfluke planorb</name>
    <name type="synonym">Freshwater snail</name>
    <dbReference type="NCBI Taxonomy" id="6526"/>
    <lineage>
        <taxon>Eukaryota</taxon>
        <taxon>Metazoa</taxon>
        <taxon>Spiralia</taxon>
        <taxon>Lophotrochozoa</taxon>
        <taxon>Mollusca</taxon>
        <taxon>Gastropoda</taxon>
        <taxon>Heterobranchia</taxon>
        <taxon>Euthyneura</taxon>
        <taxon>Panpulmonata</taxon>
        <taxon>Hygrophila</taxon>
        <taxon>Lymnaeoidea</taxon>
        <taxon>Planorbidae</taxon>
        <taxon>Biomphalaria</taxon>
    </lineage>
</organism>
<accession>A0A9W2Z0Z0</accession>
<evidence type="ECO:0000256" key="4">
    <source>
        <dbReference type="SAM" id="Phobius"/>
    </source>
</evidence>
<proteinExistence type="inferred from homology"/>
<dbReference type="InterPro" id="IPR019819">
    <property type="entry name" value="Carboxylesterase_B_CS"/>
</dbReference>
<evidence type="ECO:0000256" key="2">
    <source>
        <dbReference type="ARBA" id="ARBA00022729"/>
    </source>
</evidence>
<dbReference type="Gene3D" id="3.40.50.1820">
    <property type="entry name" value="alpha/beta hydrolase"/>
    <property type="match status" value="1"/>
</dbReference>
<evidence type="ECO:0000256" key="3">
    <source>
        <dbReference type="SAM" id="MobiDB-lite"/>
    </source>
</evidence>
<gene>
    <name evidence="7 8" type="primary">LOC106056486</name>
</gene>
<evidence type="ECO:0000313" key="8">
    <source>
        <dbReference type="RefSeq" id="XP_055868632.1"/>
    </source>
</evidence>
<dbReference type="SUPFAM" id="SSF53474">
    <property type="entry name" value="alpha/beta-Hydrolases"/>
    <property type="match status" value="1"/>
</dbReference>
<dbReference type="PANTHER" id="PTHR43903">
    <property type="entry name" value="NEUROLIGIN"/>
    <property type="match status" value="1"/>
</dbReference>
<dbReference type="InterPro" id="IPR029058">
    <property type="entry name" value="AB_hydrolase_fold"/>
</dbReference>
<feature type="transmembrane region" description="Helical" evidence="4">
    <location>
        <begin position="717"/>
        <end position="740"/>
    </location>
</feature>
<dbReference type="Proteomes" id="UP001165740">
    <property type="component" value="Chromosome 15"/>
</dbReference>
<feature type="compositionally biased region" description="Polar residues" evidence="3">
    <location>
        <begin position="801"/>
        <end position="836"/>
    </location>
</feature>
<feature type="domain" description="Carboxylesterase type B" evidence="5">
    <location>
        <begin position="40"/>
        <end position="592"/>
    </location>
</feature>
<evidence type="ECO:0000313" key="6">
    <source>
        <dbReference type="Proteomes" id="UP001165740"/>
    </source>
</evidence>
<evidence type="ECO:0000313" key="7">
    <source>
        <dbReference type="RefSeq" id="XP_055868629.1"/>
    </source>
</evidence>
<comment type="similarity">
    <text evidence="1">Belongs to the type-B carboxylesterase/lipase family.</text>
</comment>
<feature type="region of interest" description="Disordered" evidence="3">
    <location>
        <begin position="796"/>
        <end position="840"/>
    </location>
</feature>
<dbReference type="OrthoDB" id="3200163at2759"/>
<feature type="compositionally biased region" description="Pro residues" evidence="3">
    <location>
        <begin position="642"/>
        <end position="655"/>
    </location>
</feature>
<dbReference type="AlphaFoldDB" id="A0A9W2Z0Z0"/>
<dbReference type="InterPro" id="IPR051093">
    <property type="entry name" value="Neuroligin/BSAL"/>
</dbReference>
<feature type="compositionally biased region" description="Basic and acidic residues" evidence="3">
    <location>
        <begin position="687"/>
        <end position="705"/>
    </location>
</feature>
<sequence length="969" mass="106931">MGTGQTTHLRYLSGLLLRAALVLFLFAKGFAVVYHHRISDRVMTTRYGKVRGLEVTFPGNKLRPVEAYFGLRYGDLDGGGMRFMPPKNPKEQWNGIRVAMKHQPVCPQPVKHEQEYSKQLPEARVAHLRNITPYLTDQKEDCLTLNLFVPKQEWNDTAPMAVMVFVHGESYQTGTGNAYEGSVLASFGDVIVVTLNYRLGVLGFLSTGDQSAMGNYALLDVIQALLWLKENIPSFNGDPQRVTLFGHGTGAAIVNLLLLSPFVYDLRGNIFQRAIIQSGSASSTWAMSYDPKWCTEKLAIKVNCSRHIANTKDLVHCLRERSDVTLVNATPNAPKYYSCFAPSIDSWTVLTHEVDKLLREPNSKFSTVPVMFGVTKNEAYAYLNQDDIRKGISEFRKAQIIRTYVQNVFRYHRQKIYAILDHLYTDWTRPPDPKSNRDSILELLSDGQFVAPLVQMANIHSETADTYLYSFAYSTQSETQNENEEDVQGIHGDELPYVFGSPLVDGVSPFPTSYTNAERMLSEAVMTYWTNFAKTGNPNEPRNQTSVFGEKVSNRFVDLKWPKYTKDKQEYLPIEFSDSPGRRPVVRSHYRALKMAAWLDLIPKIDKSDGGDQSSHLLEQSDNMSTFDDPLHLIPNFDGIFPSPPPMPPVRPTPMPSSDVPWTTHYPDVTEDNPLPKDMKASSQAAESKKDQHSGETTAEPDKGFTYKSSAGAGVPLSIVVAIGGSLLLINAIIFAGLCYQRERIRKMRLLSKPLSGPDMDIDEIRLNRKLESNRSSPCPMGSSGNAPECISLMSGASAHQHATSPLKHTQGNTHVHNPSPQPSLHSRRGQSQLRTTPPIEPVACNYTAVPTQITSPVHRTHIGVSQGGTSASDRGADMNTYVNSKIRSPLDSNHKSESCGPIGGGGLSTFNPGPRGGPVAPVTAPSVPNNLALNAGGHPPPPPPASTGDDPLYKTINKTGQNNAVTIV</sequence>
<reference evidence="7 8" key="1">
    <citation type="submission" date="2025-04" db="UniProtKB">
        <authorList>
            <consortium name="RefSeq"/>
        </authorList>
    </citation>
    <scope>IDENTIFICATION</scope>
</reference>
<feature type="region of interest" description="Disordered" evidence="3">
    <location>
        <begin position="887"/>
        <end position="952"/>
    </location>
</feature>
<dbReference type="OMA" id="YETGTQQ"/>
<keyword evidence="4" id="KW-1133">Transmembrane helix</keyword>
<name>A0A9W2Z0Z0_BIOGL</name>
<keyword evidence="2" id="KW-0732">Signal</keyword>
<dbReference type="PROSITE" id="PS00941">
    <property type="entry name" value="CARBOXYLESTERASE_B_2"/>
    <property type="match status" value="1"/>
</dbReference>
<dbReference type="Pfam" id="PF00135">
    <property type="entry name" value="COesterase"/>
    <property type="match status" value="1"/>
</dbReference>
<dbReference type="RefSeq" id="XP_055868629.1">
    <property type="nucleotide sequence ID" value="XM_056012654.1"/>
</dbReference>
<evidence type="ECO:0000256" key="1">
    <source>
        <dbReference type="ARBA" id="ARBA00005964"/>
    </source>
</evidence>
<evidence type="ECO:0000259" key="5">
    <source>
        <dbReference type="Pfam" id="PF00135"/>
    </source>
</evidence>
<dbReference type="RefSeq" id="XP_055868632.1">
    <property type="nucleotide sequence ID" value="XM_056012657.1"/>
</dbReference>
<protein>
    <submittedName>
        <fullName evidence="7 8">Neuroligin-4, X-linked-like isoform X1</fullName>
    </submittedName>
</protein>
<keyword evidence="4" id="KW-0812">Transmembrane</keyword>
<keyword evidence="4" id="KW-0472">Membrane</keyword>
<keyword evidence="6" id="KW-1185">Reference proteome</keyword>